<reference evidence="1" key="1">
    <citation type="submission" date="2021-01" db="EMBL/GenBank/DDBJ databases">
        <authorList>
            <person name="Corre E."/>
            <person name="Pelletier E."/>
            <person name="Niang G."/>
            <person name="Scheremetjew M."/>
            <person name="Finn R."/>
            <person name="Kale V."/>
            <person name="Holt S."/>
            <person name="Cochrane G."/>
            <person name="Meng A."/>
            <person name="Brown T."/>
            <person name="Cohen L."/>
        </authorList>
    </citation>
    <scope>NUCLEOTIDE SEQUENCE</scope>
    <source>
        <strain evidence="1">CCAP 955/1</strain>
    </source>
</reference>
<proteinExistence type="predicted"/>
<protein>
    <submittedName>
        <fullName evidence="1">Uncharacterized protein</fullName>
    </submittedName>
</protein>
<evidence type="ECO:0000313" key="1">
    <source>
        <dbReference type="EMBL" id="CAE0303314.1"/>
    </source>
</evidence>
<organism evidence="1">
    <name type="scientific">Spumella elongata</name>
    <dbReference type="NCBI Taxonomy" id="89044"/>
    <lineage>
        <taxon>Eukaryota</taxon>
        <taxon>Sar</taxon>
        <taxon>Stramenopiles</taxon>
        <taxon>Ochrophyta</taxon>
        <taxon>Chrysophyceae</taxon>
        <taxon>Chromulinales</taxon>
        <taxon>Chromulinaceae</taxon>
        <taxon>Spumella</taxon>
    </lineage>
</organism>
<sequence>MRHAKTPRQCLAHLHSLNRDNPPLSTPAAEAQDITTPLRHQQRVHHNPCSLAPARAAARREFTFARLTGGGVASSPAEAPCSPSAPAAASERARFRAVGVERSSETTLRDSAAPLSMWEVSFFLRFSER</sequence>
<dbReference type="EMBL" id="HBIC01062624">
    <property type="protein sequence ID" value="CAE0303314.1"/>
    <property type="molecule type" value="Transcribed_RNA"/>
</dbReference>
<name>A0A7S3HS55_9STRA</name>
<accession>A0A7S3HS55</accession>
<gene>
    <name evidence="1" type="ORF">SELO1098_LOCUS32172</name>
</gene>
<dbReference type="AlphaFoldDB" id="A0A7S3HS55"/>